<dbReference type="eggNOG" id="COG1686">
    <property type="taxonomic scope" value="Bacteria"/>
</dbReference>
<dbReference type="STRING" id="1423807.FD16_GL001193"/>
<evidence type="ECO:0000313" key="18">
    <source>
        <dbReference type="Proteomes" id="UP000051820"/>
    </source>
</evidence>
<keyword evidence="7" id="KW-0732">Signal</keyword>
<evidence type="ECO:0000256" key="9">
    <source>
        <dbReference type="ARBA" id="ARBA00022960"/>
    </source>
</evidence>
<dbReference type="UniPathway" id="UPA00219"/>
<reference evidence="17 18" key="1">
    <citation type="journal article" date="2015" name="Genome Announc.">
        <title>Expanding the biotechnology potential of lactobacilli through comparative genomics of 213 strains and associated genera.</title>
        <authorList>
            <person name="Sun Z."/>
            <person name="Harris H.M."/>
            <person name="McCann A."/>
            <person name="Guo C."/>
            <person name="Argimon S."/>
            <person name="Zhang W."/>
            <person name="Yang X."/>
            <person name="Jeffery I.B."/>
            <person name="Cooney J.C."/>
            <person name="Kagawa T.F."/>
            <person name="Liu W."/>
            <person name="Song Y."/>
            <person name="Salvetti E."/>
            <person name="Wrobel A."/>
            <person name="Rasinkangas P."/>
            <person name="Parkhill J."/>
            <person name="Rea M.C."/>
            <person name="O'Sullivan O."/>
            <person name="Ritari J."/>
            <person name="Douillard F.P."/>
            <person name="Paul Ross R."/>
            <person name="Yang R."/>
            <person name="Briner A.E."/>
            <person name="Felis G.E."/>
            <person name="de Vos W.M."/>
            <person name="Barrangou R."/>
            <person name="Klaenhammer T.R."/>
            <person name="Caufield P.W."/>
            <person name="Cui Y."/>
            <person name="Zhang H."/>
            <person name="O'Toole P.W."/>
        </authorList>
    </citation>
    <scope>NUCLEOTIDE SEQUENCE [LARGE SCALE GENOMIC DNA]</scope>
    <source>
        <strain evidence="17 18">DSM 5007</strain>
    </source>
</reference>
<dbReference type="Proteomes" id="UP000051820">
    <property type="component" value="Unassembled WGS sequence"/>
</dbReference>
<dbReference type="InterPro" id="IPR018044">
    <property type="entry name" value="Peptidase_S11"/>
</dbReference>
<comment type="catalytic activity">
    <reaction evidence="12">
        <text>Preferential cleavage: (Ac)2-L-Lys-D-Ala-|-D-Ala. Also transpeptidation of peptidyl-alanyl moieties that are N-acyl substituents of D-alanine.</text>
        <dbReference type="EC" id="3.4.16.4"/>
    </reaction>
</comment>
<evidence type="ECO:0000256" key="11">
    <source>
        <dbReference type="ARBA" id="ARBA00023316"/>
    </source>
</evidence>
<dbReference type="GO" id="GO:0009252">
    <property type="term" value="P:peptidoglycan biosynthetic process"/>
    <property type="evidence" value="ECO:0007669"/>
    <property type="project" value="UniProtKB-UniPathway"/>
</dbReference>
<dbReference type="PRINTS" id="PR00725">
    <property type="entry name" value="DADACBPTASE1"/>
</dbReference>
<dbReference type="EMBL" id="AZGF01000028">
    <property type="protein sequence ID" value="KRM10491.1"/>
    <property type="molecule type" value="Genomic_DNA"/>
</dbReference>
<evidence type="ECO:0000313" key="17">
    <source>
        <dbReference type="EMBL" id="KRM10491.1"/>
    </source>
</evidence>
<dbReference type="PATRIC" id="fig|1423807.3.peg.1215"/>
<evidence type="ECO:0000256" key="8">
    <source>
        <dbReference type="ARBA" id="ARBA00022801"/>
    </source>
</evidence>
<dbReference type="SUPFAM" id="SSF69189">
    <property type="entry name" value="Penicillin-binding protein associated domain"/>
    <property type="match status" value="1"/>
</dbReference>
<evidence type="ECO:0000256" key="12">
    <source>
        <dbReference type="ARBA" id="ARBA00034000"/>
    </source>
</evidence>
<feature type="active site" evidence="13">
    <location>
        <position position="128"/>
    </location>
</feature>
<evidence type="ECO:0000256" key="3">
    <source>
        <dbReference type="ARBA" id="ARBA00007164"/>
    </source>
</evidence>
<dbReference type="PANTHER" id="PTHR21581:SF11">
    <property type="entry name" value="D-ALANYL-D-ALANINE CARBOXYPEPTIDASE DACA"/>
    <property type="match status" value="1"/>
</dbReference>
<dbReference type="AlphaFoldDB" id="A0A0R1W2Z7"/>
<evidence type="ECO:0000256" key="2">
    <source>
        <dbReference type="ARBA" id="ARBA00004752"/>
    </source>
</evidence>
<name>A0A0R1W2Z7_9LACO</name>
<dbReference type="EC" id="3.4.16.4" evidence="4"/>
<keyword evidence="11" id="KW-0961">Cell wall biogenesis/degradation</keyword>
<keyword evidence="8" id="KW-0378">Hydrolase</keyword>
<proteinExistence type="inferred from homology"/>
<dbReference type="Gene3D" id="3.40.710.10">
    <property type="entry name" value="DD-peptidase/beta-lactamase superfamily"/>
    <property type="match status" value="1"/>
</dbReference>
<feature type="binding site" evidence="14">
    <location>
        <position position="255"/>
    </location>
    <ligand>
        <name>substrate</name>
    </ligand>
</feature>
<keyword evidence="9" id="KW-0133">Cell shape</keyword>
<dbReference type="Pfam" id="PF00768">
    <property type="entry name" value="Peptidase_S11"/>
    <property type="match status" value="1"/>
</dbReference>
<dbReference type="GO" id="GO:0009002">
    <property type="term" value="F:serine-type D-Ala-D-Ala carboxypeptidase activity"/>
    <property type="evidence" value="ECO:0007669"/>
    <property type="project" value="UniProtKB-EC"/>
</dbReference>
<dbReference type="InterPro" id="IPR012907">
    <property type="entry name" value="Peptidase_S11_C"/>
</dbReference>
<dbReference type="InterPro" id="IPR012338">
    <property type="entry name" value="Beta-lactam/transpept-like"/>
</dbReference>
<feature type="domain" description="Peptidase S11 D-Ala-D-Ala carboxypeptidase A C-terminal" evidence="16">
    <location>
        <begin position="308"/>
        <end position="413"/>
    </location>
</feature>
<feature type="active site" description="Acyl-ester intermediate" evidence="13">
    <location>
        <position position="64"/>
    </location>
</feature>
<evidence type="ECO:0000256" key="5">
    <source>
        <dbReference type="ARBA" id="ARBA00022645"/>
    </source>
</evidence>
<keyword evidence="5" id="KW-0121">Carboxypeptidase</keyword>
<dbReference type="Pfam" id="PF07943">
    <property type="entry name" value="PBP5_C"/>
    <property type="match status" value="1"/>
</dbReference>
<comment type="caution">
    <text evidence="17">The sequence shown here is derived from an EMBL/GenBank/DDBJ whole genome shotgun (WGS) entry which is preliminary data.</text>
</comment>
<dbReference type="Gene3D" id="2.60.410.10">
    <property type="entry name" value="D-Ala-D-Ala carboxypeptidase, C-terminal domain"/>
    <property type="match status" value="1"/>
</dbReference>
<accession>A0A0R1W2Z7</accession>
<evidence type="ECO:0000256" key="1">
    <source>
        <dbReference type="ARBA" id="ARBA00003217"/>
    </source>
</evidence>
<dbReference type="GO" id="GO:0071555">
    <property type="term" value="P:cell wall organization"/>
    <property type="evidence" value="ECO:0007669"/>
    <property type="project" value="UniProtKB-KW"/>
</dbReference>
<dbReference type="RefSeq" id="WP_010622610.1">
    <property type="nucleotide sequence ID" value="NZ_AZGF01000028.1"/>
</dbReference>
<evidence type="ECO:0000256" key="6">
    <source>
        <dbReference type="ARBA" id="ARBA00022670"/>
    </source>
</evidence>
<evidence type="ECO:0000256" key="4">
    <source>
        <dbReference type="ARBA" id="ARBA00012448"/>
    </source>
</evidence>
<dbReference type="InterPro" id="IPR015956">
    <property type="entry name" value="Peniciliin-bd_prot_C_sf"/>
</dbReference>
<evidence type="ECO:0000256" key="13">
    <source>
        <dbReference type="PIRSR" id="PIRSR618044-1"/>
    </source>
</evidence>
<keyword evidence="10" id="KW-0573">Peptidoglycan synthesis</keyword>
<evidence type="ECO:0000256" key="15">
    <source>
        <dbReference type="RuleBase" id="RU004016"/>
    </source>
</evidence>
<dbReference type="OrthoDB" id="9791132at2"/>
<dbReference type="InterPro" id="IPR001967">
    <property type="entry name" value="Peptidase_S11_N"/>
</dbReference>
<dbReference type="PANTHER" id="PTHR21581">
    <property type="entry name" value="D-ALANYL-D-ALANINE CARBOXYPEPTIDASE"/>
    <property type="match status" value="1"/>
</dbReference>
<comment type="function">
    <text evidence="1">Removes C-terminal D-alanyl residues from sugar-peptide cell wall precursors.</text>
</comment>
<organism evidence="17 18">
    <name type="scientific">Paucilactobacillus suebicus DSM 5007 = KCTC 3549</name>
    <dbReference type="NCBI Taxonomy" id="1423807"/>
    <lineage>
        <taxon>Bacteria</taxon>
        <taxon>Bacillati</taxon>
        <taxon>Bacillota</taxon>
        <taxon>Bacilli</taxon>
        <taxon>Lactobacillales</taxon>
        <taxon>Lactobacillaceae</taxon>
        <taxon>Paucilactobacillus</taxon>
    </lineage>
</organism>
<feature type="active site" description="Proton acceptor" evidence="13">
    <location>
        <position position="67"/>
    </location>
</feature>
<dbReference type="SUPFAM" id="SSF56601">
    <property type="entry name" value="beta-lactamase/transpeptidase-like"/>
    <property type="match status" value="1"/>
</dbReference>
<comment type="similarity">
    <text evidence="3 15">Belongs to the peptidase S11 family.</text>
</comment>
<evidence type="ECO:0000256" key="7">
    <source>
        <dbReference type="ARBA" id="ARBA00022729"/>
    </source>
</evidence>
<protein>
    <recommendedName>
        <fullName evidence="4">serine-type D-Ala-D-Ala carboxypeptidase</fullName>
        <ecNumber evidence="4">3.4.16.4</ecNumber>
    </recommendedName>
</protein>
<evidence type="ECO:0000259" key="16">
    <source>
        <dbReference type="SMART" id="SM00936"/>
    </source>
</evidence>
<dbReference type="SMART" id="SM00936">
    <property type="entry name" value="PBP5_C"/>
    <property type="match status" value="1"/>
</dbReference>
<gene>
    <name evidence="17" type="ORF">FD16_GL001193</name>
</gene>
<sequence length="431" mass="45949">MKKLKNFVIGFLLVILTFNVGIVGLSGSAKAATTINASAAMVVDAKTGQVIYQQNGSKRLPIASITKLLTVAVIENEIKQGKLSWNTKVKISKPVAKLSTNSDYSGVPLDKGHSYTVKQLVHATLIKSADAAAIALSTTNGDTTASFNKKMQTMAHKMDIKDAKIYNAAGLTNGEIGSLKLKNVSKNAENEMSANDIAKMSDYIIKKYPSVLNITKITKETFKTDSTTSTVMETLNEMLPGQSTAPTKVVMDGLKTGTSDAAGKSFVGTGTYQGNRFITVVLHANGTNGSDTRFSETVQLLSMIYTDYTQVTVAKGSTVNGVSSLSIPNGKARTVQIRAAKDTKIWLPNGTNVTDLNHAVIIKKALRAKNDTLNAPVKQGQVVANVALKRSDITTINGGYIEVPMAAQSNVQKANLFVRMARSVAGFFGSN</sequence>
<dbReference type="GO" id="GO:0006508">
    <property type="term" value="P:proteolysis"/>
    <property type="evidence" value="ECO:0007669"/>
    <property type="project" value="UniProtKB-KW"/>
</dbReference>
<dbReference type="InterPro" id="IPR037167">
    <property type="entry name" value="Peptidase_S11_C_sf"/>
</dbReference>
<keyword evidence="18" id="KW-1185">Reference proteome</keyword>
<dbReference type="GO" id="GO:0008360">
    <property type="term" value="P:regulation of cell shape"/>
    <property type="evidence" value="ECO:0007669"/>
    <property type="project" value="UniProtKB-KW"/>
</dbReference>
<evidence type="ECO:0000256" key="10">
    <source>
        <dbReference type="ARBA" id="ARBA00022984"/>
    </source>
</evidence>
<evidence type="ECO:0000256" key="14">
    <source>
        <dbReference type="PIRSR" id="PIRSR618044-2"/>
    </source>
</evidence>
<keyword evidence="6" id="KW-0645">Protease</keyword>
<comment type="pathway">
    <text evidence="2">Cell wall biogenesis; peptidoglycan biosynthesis.</text>
</comment>